<dbReference type="AlphaFoldDB" id="A0A319D4Y5"/>
<proteinExistence type="predicted"/>
<dbReference type="GO" id="GO:0009116">
    <property type="term" value="P:nucleoside metabolic process"/>
    <property type="evidence" value="ECO:0007669"/>
    <property type="project" value="InterPro"/>
</dbReference>
<dbReference type="STRING" id="1448320.A0A319D4Y5"/>
<dbReference type="InterPro" id="IPR053137">
    <property type="entry name" value="NLR-like"/>
</dbReference>
<dbReference type="Gene3D" id="3.40.50.1580">
    <property type="entry name" value="Nucleoside phosphorylase domain"/>
    <property type="match status" value="1"/>
</dbReference>
<protein>
    <submittedName>
        <fullName evidence="2">Purine and uridine phosphorylase</fullName>
    </submittedName>
</protein>
<evidence type="ECO:0000313" key="3">
    <source>
        <dbReference type="Proteomes" id="UP000247810"/>
    </source>
</evidence>
<dbReference type="VEuPathDB" id="FungiDB:BO71DRAFT_330007"/>
<dbReference type="SUPFAM" id="SSF53167">
    <property type="entry name" value="Purine and uridine phosphorylases"/>
    <property type="match status" value="1"/>
</dbReference>
<accession>A0A319D4Y5</accession>
<dbReference type="InterPro" id="IPR035994">
    <property type="entry name" value="Nucleoside_phosphorylase_sf"/>
</dbReference>
<feature type="domain" description="Nucleoside phosphorylase" evidence="1">
    <location>
        <begin position="13"/>
        <end position="139"/>
    </location>
</feature>
<gene>
    <name evidence="2" type="ORF">BO71DRAFT_330007</name>
</gene>
<dbReference type="Pfam" id="PF01048">
    <property type="entry name" value="PNP_UDP_1"/>
    <property type="match status" value="1"/>
</dbReference>
<keyword evidence="3" id="KW-1185">Reference proteome</keyword>
<reference evidence="2 3" key="1">
    <citation type="submission" date="2018-02" db="EMBL/GenBank/DDBJ databases">
        <title>The genomes of Aspergillus section Nigri reveals drivers in fungal speciation.</title>
        <authorList>
            <consortium name="DOE Joint Genome Institute"/>
            <person name="Vesth T.C."/>
            <person name="Nybo J."/>
            <person name="Theobald S."/>
            <person name="Brandl J."/>
            <person name="Frisvad J.C."/>
            <person name="Nielsen K.F."/>
            <person name="Lyhne E.K."/>
            <person name="Kogle M.E."/>
            <person name="Kuo A."/>
            <person name="Riley R."/>
            <person name="Clum A."/>
            <person name="Nolan M."/>
            <person name="Lipzen A."/>
            <person name="Salamov A."/>
            <person name="Henrissat B."/>
            <person name="Wiebenga A."/>
            <person name="De vries R.P."/>
            <person name="Grigoriev I.V."/>
            <person name="Mortensen U.H."/>
            <person name="Andersen M.R."/>
            <person name="Baker S.E."/>
        </authorList>
    </citation>
    <scope>NUCLEOTIDE SEQUENCE [LARGE SCALE GENOMIC DNA]</scope>
    <source>
        <strain evidence="2 3">CBS 707.79</strain>
    </source>
</reference>
<name>A0A319D4Y5_9EURO</name>
<dbReference type="GO" id="GO:0003824">
    <property type="term" value="F:catalytic activity"/>
    <property type="evidence" value="ECO:0007669"/>
    <property type="project" value="InterPro"/>
</dbReference>
<dbReference type="PANTHER" id="PTHR46082">
    <property type="entry name" value="ATP/GTP-BINDING PROTEIN-RELATED"/>
    <property type="match status" value="1"/>
</dbReference>
<sequence length="350" mass="38140">MPHFRPTCRDGFTIAIICALPREAAAVEAVLDEVYDKSGGIYGKDADDPNEYTFGRIDKHNLVIVHMSGMGKLNAALASGYLKWSFPHIKLGLVVGVCGGVPQGKLRKYIFLGDVIVSDGMIEYDLEAPFRQYELHGDMDSCFRPVQRDVAGLTWMLRIGERHLRLEKELARHLAIAQCVSGMEESRHPGVDADELFQASYQHRHPGSFGCALCDEWGRTDGPGCFDAIQLSCQQLQCGQDVSHGSRKRSVVHGAGKNPSPSIHLGTIGSGDTVLMSGEDRDRLAAKTGAIGFEMEGAGVWGNVPCLVIKGVSDYSDSHKNKGWRLFPPLIIISACVVVAIITSQSLPDF</sequence>
<dbReference type="OrthoDB" id="20872at2759"/>
<dbReference type="InterPro" id="IPR000845">
    <property type="entry name" value="Nucleoside_phosphorylase_d"/>
</dbReference>
<evidence type="ECO:0000313" key="2">
    <source>
        <dbReference type="EMBL" id="PYH92390.1"/>
    </source>
</evidence>
<dbReference type="PANTHER" id="PTHR46082:SF6">
    <property type="entry name" value="AAA+ ATPASE DOMAIN-CONTAINING PROTEIN-RELATED"/>
    <property type="match status" value="1"/>
</dbReference>
<organism evidence="2 3">
    <name type="scientific">Aspergillus ellipticus CBS 707.79</name>
    <dbReference type="NCBI Taxonomy" id="1448320"/>
    <lineage>
        <taxon>Eukaryota</taxon>
        <taxon>Fungi</taxon>
        <taxon>Dikarya</taxon>
        <taxon>Ascomycota</taxon>
        <taxon>Pezizomycotina</taxon>
        <taxon>Eurotiomycetes</taxon>
        <taxon>Eurotiomycetidae</taxon>
        <taxon>Eurotiales</taxon>
        <taxon>Aspergillaceae</taxon>
        <taxon>Aspergillus</taxon>
        <taxon>Aspergillus subgen. Circumdati</taxon>
    </lineage>
</organism>
<dbReference type="Proteomes" id="UP000247810">
    <property type="component" value="Unassembled WGS sequence"/>
</dbReference>
<dbReference type="EMBL" id="KZ825917">
    <property type="protein sequence ID" value="PYH92390.1"/>
    <property type="molecule type" value="Genomic_DNA"/>
</dbReference>
<evidence type="ECO:0000259" key="1">
    <source>
        <dbReference type="Pfam" id="PF01048"/>
    </source>
</evidence>